<evidence type="ECO:0000313" key="1">
    <source>
        <dbReference type="EMBL" id="VVD81398.1"/>
    </source>
</evidence>
<dbReference type="Gene3D" id="1.10.620.20">
    <property type="entry name" value="Ribonucleotide Reductase, subunit A"/>
    <property type="match status" value="1"/>
</dbReference>
<reference evidence="1 2" key="1">
    <citation type="submission" date="2019-08" db="EMBL/GenBank/DDBJ databases">
        <authorList>
            <person name="Peeters C."/>
        </authorList>
    </citation>
    <scope>NUCLEOTIDE SEQUENCE [LARGE SCALE GENOMIC DNA]</scope>
    <source>
        <strain evidence="1 2">LMG 31116</strain>
    </source>
</reference>
<dbReference type="GO" id="GO:0016491">
    <property type="term" value="F:oxidoreductase activity"/>
    <property type="evidence" value="ECO:0007669"/>
    <property type="project" value="InterPro"/>
</dbReference>
<accession>A0A5E4T4A6</accession>
<sequence length="313" mass="34721">MADPSSIDAPGSRPELRPWRDVAAVTRCATETPFPALRPDDLLFNVSLMPYAMHPLVCARGQATRQHLSVLRLADYLNRTERVELHIVNRAVEQMLDIPGVRSVTRDDLLAIYTDEGFHTWMMERFRRHCHAATGYSLTQCSSLSVARVMALCEAAPESCRGTAVVAAAAITETLITGTLREAGAGDSVYAPVRTLLAEHGADEMRHQAAFVRFVGEWVPLLSPDERGFLDAIVPELMVAFLAPELPTWHAHLCAVGMTSQDADRILRDSVDPLQVGVQMMEAALVPRRLFERLGMSCTERFAHRVGRWRPPA</sequence>
<dbReference type="InterPro" id="IPR012348">
    <property type="entry name" value="RNR-like"/>
</dbReference>
<evidence type="ECO:0000313" key="2">
    <source>
        <dbReference type="Proteomes" id="UP000368474"/>
    </source>
</evidence>
<dbReference type="AlphaFoldDB" id="A0A5E4T4A6"/>
<dbReference type="Pfam" id="PF11583">
    <property type="entry name" value="AurF"/>
    <property type="match status" value="1"/>
</dbReference>
<dbReference type="EMBL" id="CABPSD010000002">
    <property type="protein sequence ID" value="VVD81398.1"/>
    <property type="molecule type" value="Genomic_DNA"/>
</dbReference>
<dbReference type="Proteomes" id="UP000368474">
    <property type="component" value="Unassembled WGS sequence"/>
</dbReference>
<protein>
    <submittedName>
        <fullName evidence="1">p-aminobenzoate N-oxygenase AurF</fullName>
    </submittedName>
</protein>
<dbReference type="InterPro" id="IPR025859">
    <property type="entry name" value="AurF/CmlI"/>
</dbReference>
<keyword evidence="2" id="KW-1185">Reference proteome</keyword>
<organism evidence="1 2">
    <name type="scientific">Pandoraea morbifera</name>
    <dbReference type="NCBI Taxonomy" id="2508300"/>
    <lineage>
        <taxon>Bacteria</taxon>
        <taxon>Pseudomonadati</taxon>
        <taxon>Pseudomonadota</taxon>
        <taxon>Betaproteobacteria</taxon>
        <taxon>Burkholderiales</taxon>
        <taxon>Burkholderiaceae</taxon>
        <taxon>Pandoraea</taxon>
    </lineage>
</organism>
<name>A0A5E4T4A6_9BURK</name>
<proteinExistence type="predicted"/>
<dbReference type="RefSeq" id="WP_150565834.1">
    <property type="nucleotide sequence ID" value="NZ_CABPSD010000002.1"/>
</dbReference>
<gene>
    <name evidence="1" type="ORF">PMO31116_01117</name>
</gene>